<dbReference type="SUPFAM" id="SSF81301">
    <property type="entry name" value="Nucleotidyltransferase"/>
    <property type="match status" value="2"/>
</dbReference>
<feature type="domain" description="PII-uridylyltransferase/Glutamine-synthetase adenylyltransferase" evidence="10">
    <location>
        <begin position="812"/>
        <end position="898"/>
    </location>
</feature>
<dbReference type="InterPro" id="IPR043519">
    <property type="entry name" value="NT_sf"/>
</dbReference>
<comment type="catalytic activity">
    <reaction evidence="7">
        <text>[glutamine synthetase]-L-tyrosine + ATP = [glutamine synthetase]-O(4)-(5'-adenylyl)-L-tyrosine + diphosphate</text>
        <dbReference type="Rhea" id="RHEA:18589"/>
        <dbReference type="Rhea" id="RHEA-COMP:10660"/>
        <dbReference type="Rhea" id="RHEA-COMP:10661"/>
        <dbReference type="ChEBI" id="CHEBI:30616"/>
        <dbReference type="ChEBI" id="CHEBI:33019"/>
        <dbReference type="ChEBI" id="CHEBI:46858"/>
        <dbReference type="ChEBI" id="CHEBI:83624"/>
        <dbReference type="EC" id="2.7.7.42"/>
    </reaction>
</comment>
<evidence type="ECO:0000256" key="6">
    <source>
        <dbReference type="ARBA" id="ARBA00023268"/>
    </source>
</evidence>
<keyword evidence="6 7" id="KW-0511">Multifunctional enzyme</keyword>
<evidence type="ECO:0000256" key="1">
    <source>
        <dbReference type="ARBA" id="ARBA00022679"/>
    </source>
</evidence>
<keyword evidence="11" id="KW-0436">Ligase</keyword>
<proteinExistence type="inferred from homology"/>
<dbReference type="InterPro" id="IPR013546">
    <property type="entry name" value="PII_UdlTrfase/GS_AdlTrfase"/>
</dbReference>
<evidence type="ECO:0000259" key="10">
    <source>
        <dbReference type="Pfam" id="PF08335"/>
    </source>
</evidence>
<gene>
    <name evidence="7" type="primary">glnE</name>
    <name evidence="11" type="ORF">CHUV0807_0439</name>
</gene>
<dbReference type="GO" id="GO:0016874">
    <property type="term" value="F:ligase activity"/>
    <property type="evidence" value="ECO:0007669"/>
    <property type="project" value="UniProtKB-KW"/>
</dbReference>
<dbReference type="GO" id="GO:0047388">
    <property type="term" value="F:[glutamine synthetase]-adenylyl-L-tyrosine phosphorylase activity"/>
    <property type="evidence" value="ECO:0007669"/>
    <property type="project" value="UniProtKB-EC"/>
</dbReference>
<evidence type="ECO:0000259" key="9">
    <source>
        <dbReference type="Pfam" id="PF03710"/>
    </source>
</evidence>
<organism evidence="11 12">
    <name type="scientific">Cardiobacterium hominis</name>
    <dbReference type="NCBI Taxonomy" id="2718"/>
    <lineage>
        <taxon>Bacteria</taxon>
        <taxon>Pseudomonadati</taxon>
        <taxon>Pseudomonadota</taxon>
        <taxon>Gammaproteobacteria</taxon>
        <taxon>Cardiobacteriales</taxon>
        <taxon>Cardiobacteriaceae</taxon>
        <taxon>Cardiobacterium</taxon>
    </lineage>
</organism>
<dbReference type="PANTHER" id="PTHR30621:SF0">
    <property type="entry name" value="BIFUNCTIONAL GLUTAMINE SYNTHETASE ADENYLYLTRANSFERASE_ADENYLYL-REMOVING ENZYME"/>
    <property type="match status" value="1"/>
</dbReference>
<comment type="function">
    <text evidence="7">Involved in the regulation of glutamine synthetase GlnA, a key enzyme in the process to assimilate ammonia. When cellular nitrogen levels are high, the C-terminal adenylyl transferase (AT) inactivates GlnA by covalent transfer of an adenylyl group from ATP to specific tyrosine residue of GlnA, thus reducing its activity. Conversely, when nitrogen levels are low, the N-terminal adenylyl removase (AR) activates GlnA by removing the adenylyl group by phosphorolysis, increasing its activity. The regulatory region of GlnE binds the signal transduction protein PII (GlnB) which indicates the nitrogen status of the cell.</text>
</comment>
<accession>A0A1C3H2E1</accession>
<evidence type="ECO:0000256" key="8">
    <source>
        <dbReference type="SAM" id="MobiDB-lite"/>
    </source>
</evidence>
<feature type="domain" description="PII-uridylyltransferase/Glutamine-synthetase adenylyltransferase" evidence="10">
    <location>
        <begin position="290"/>
        <end position="424"/>
    </location>
</feature>
<dbReference type="Pfam" id="PF03710">
    <property type="entry name" value="GlnE"/>
    <property type="match status" value="2"/>
</dbReference>
<evidence type="ECO:0000313" key="12">
    <source>
        <dbReference type="Proteomes" id="UP000190837"/>
    </source>
</evidence>
<dbReference type="Gene3D" id="1.20.120.330">
    <property type="entry name" value="Nucleotidyltransferases domain 2"/>
    <property type="match status" value="2"/>
</dbReference>
<dbReference type="GO" id="GO:0008882">
    <property type="term" value="F:[glutamate-ammonia-ligase] adenylyltransferase activity"/>
    <property type="evidence" value="ECO:0007669"/>
    <property type="project" value="UniProtKB-UniRule"/>
</dbReference>
<comment type="cofactor">
    <cofactor evidence="7">
        <name>Mg(2+)</name>
        <dbReference type="ChEBI" id="CHEBI:18420"/>
    </cofactor>
</comment>
<dbReference type="Proteomes" id="UP000190837">
    <property type="component" value="Unassembled WGS sequence"/>
</dbReference>
<keyword evidence="1 7" id="KW-0808">Transferase</keyword>
<keyword evidence="3 7" id="KW-0547">Nucleotide-binding</keyword>
<dbReference type="EC" id="2.7.7.42" evidence="7"/>
<dbReference type="FunFam" id="1.20.120.330:FF:000005">
    <property type="entry name" value="Bifunctional glutamine synthetase adenylyltransferase/adenylyl-removing enzyme"/>
    <property type="match status" value="1"/>
</dbReference>
<dbReference type="NCBIfam" id="NF008292">
    <property type="entry name" value="PRK11072.1"/>
    <property type="match status" value="1"/>
</dbReference>
<dbReference type="Gene3D" id="1.20.120.1510">
    <property type="match status" value="1"/>
</dbReference>
<comment type="similarity">
    <text evidence="7">Belongs to the GlnE family.</text>
</comment>
<evidence type="ECO:0000256" key="7">
    <source>
        <dbReference type="HAMAP-Rule" id="MF_00802"/>
    </source>
</evidence>
<dbReference type="Pfam" id="PF08335">
    <property type="entry name" value="GlnD_UR_UTase"/>
    <property type="match status" value="2"/>
</dbReference>
<comment type="catalytic activity">
    <reaction evidence="7">
        <text>[glutamine synthetase]-O(4)-(5'-adenylyl)-L-tyrosine + phosphate = [glutamine synthetase]-L-tyrosine + ADP</text>
        <dbReference type="Rhea" id="RHEA:43716"/>
        <dbReference type="Rhea" id="RHEA-COMP:10660"/>
        <dbReference type="Rhea" id="RHEA-COMP:10661"/>
        <dbReference type="ChEBI" id="CHEBI:43474"/>
        <dbReference type="ChEBI" id="CHEBI:46858"/>
        <dbReference type="ChEBI" id="CHEBI:83624"/>
        <dbReference type="ChEBI" id="CHEBI:456216"/>
        <dbReference type="EC" id="2.7.7.89"/>
    </reaction>
</comment>
<sequence length="942" mass="105760">MTLTDRLARWQETAPADLAHRPDLIALVQASDYAAAQLARDPAIYATLDPAACPAENHRETYAAEHPHAATEDELMQQLRRYKHRRQVRHIHAVVNGLIDEAAFLARTSALAETLIRAALAWQHQALAARYGEPVDADGNPIPMLVLGMGKLGGGELNFSSDIDLIYAYRENGTTRTSGKQKPQEHESWYRKLAQRLIHTLDTNTADGNVYRVDMRLRPFGQTGPLALSFAAMEQYYLIHGRDWERYALMKARPVAGDLEGGRQLLAALRPFTYRRYLDYAALTALSDMKQSINRQIREAGIERHIKLGAGGIREAEFTVQAIQMIYGGQYPALQTPNYLEALARIGERGLWRGEQTAALREAYLTLRRVENALQYEHEQQTHQLPDDEAAWQRLALACRAPDAASLQAQIRAARDTIHQHYNSTIAEDDDAPADQPGDDRLRDIDWRDPDDPRLARWLEQTLPDAAAREPVAARLAQFVRDTNWHRLPQSTQKHLDHILPALLEHSQHNGWHGLGGLLDLITAVSGRSSYITMLAEQPALISHLHHIASRAAWLIQYIAAHPLVLDDIISERRLIPGKEALAQDLAARLQNIDDEETWQHALRDYKHVQTFKTAWADTHDKLPLMQVSDQLSHIAETTLQAALDHAEATLRAKHGTPRKADGSPAEITIIGYGKLGGLELGYSSDLDLVYIYDDGDSQGMTDGAKPIDNLRYYTRLAQRTNNLLSAASSNGIIYDIDTRLRPGGASGLPVSSIQGFARYQRENAWTWEHQALTRSRPVAGSAALAARYTALRQEILTRPPEPNLRENILAMRQKMHDNQPAPPEGHFHLKQDAGGLIDIEFIVQYLLLAHSAEEPVLCRMSDNIRQLAALEATGILTSSQAMTLRDNYRKLRLEVHHRQLNDTDNYAPLRDWQALREQVIAIWQDVFQRKPGVIGGTPAQP</sequence>
<dbReference type="InterPro" id="IPR023057">
    <property type="entry name" value="GlnE"/>
</dbReference>
<evidence type="ECO:0000256" key="2">
    <source>
        <dbReference type="ARBA" id="ARBA00022695"/>
    </source>
</evidence>
<name>A0A1C3H2E1_9GAMM</name>
<dbReference type="PANTHER" id="PTHR30621">
    <property type="entry name" value="GLUTAMINE SYNTHETASE ADENYLYLTRANSFERASE"/>
    <property type="match status" value="1"/>
</dbReference>
<dbReference type="RefSeq" id="WP_079539386.1">
    <property type="nucleotide sequence ID" value="NZ_FKLO01000020.1"/>
</dbReference>
<feature type="compositionally biased region" description="Basic and acidic residues" evidence="8">
    <location>
        <begin position="438"/>
        <end position="447"/>
    </location>
</feature>
<dbReference type="Gene3D" id="3.30.460.10">
    <property type="entry name" value="Beta Polymerase, domain 2"/>
    <property type="match status" value="2"/>
</dbReference>
<evidence type="ECO:0000256" key="4">
    <source>
        <dbReference type="ARBA" id="ARBA00022840"/>
    </source>
</evidence>
<evidence type="ECO:0000256" key="3">
    <source>
        <dbReference type="ARBA" id="ARBA00022741"/>
    </source>
</evidence>
<feature type="region of interest" description="Disordered" evidence="8">
    <location>
        <begin position="424"/>
        <end position="447"/>
    </location>
</feature>
<dbReference type="GO" id="GO:0005829">
    <property type="term" value="C:cytosol"/>
    <property type="evidence" value="ECO:0007669"/>
    <property type="project" value="TreeGrafter"/>
</dbReference>
<keyword evidence="5 7" id="KW-0460">Magnesium</keyword>
<feature type="domain" description="Glutamate-ammonia ligase adenylyltransferase repeated" evidence="9">
    <location>
        <begin position="543"/>
        <end position="788"/>
    </location>
</feature>
<feature type="region of interest" description="Adenylyl transferase" evidence="7">
    <location>
        <begin position="438"/>
        <end position="942"/>
    </location>
</feature>
<dbReference type="InterPro" id="IPR005190">
    <property type="entry name" value="GlnE_rpt_dom"/>
</dbReference>
<feature type="domain" description="Glutamate-ammonia ligase adenylyltransferase repeated" evidence="9">
    <location>
        <begin position="24"/>
        <end position="264"/>
    </location>
</feature>
<feature type="region of interest" description="Adenylyl removase" evidence="7">
    <location>
        <begin position="1"/>
        <end position="430"/>
    </location>
</feature>
<dbReference type="FunFam" id="3.30.460.10:FF:000009">
    <property type="entry name" value="Bifunctional glutamine synthetase adenylyltransferase/adenylyl-removing enzyme"/>
    <property type="match status" value="1"/>
</dbReference>
<dbReference type="EC" id="2.7.7.89" evidence="7"/>
<protein>
    <recommendedName>
        <fullName evidence="7">Bifunctional glutamine synthetase adenylyltransferase/adenylyl-removing enzyme</fullName>
    </recommendedName>
    <alternativeName>
        <fullName evidence="7">ATP:glutamine synthetase adenylyltransferase</fullName>
    </alternativeName>
    <alternativeName>
        <fullName evidence="7">ATase</fullName>
    </alternativeName>
    <domain>
        <recommendedName>
            <fullName evidence="7">Glutamine synthetase adenylyl-L-tyrosine phosphorylase</fullName>
            <ecNumber evidence="7">2.7.7.89</ecNumber>
        </recommendedName>
        <alternativeName>
            <fullName evidence="7">Adenylyl removase</fullName>
            <shortName evidence="7">AR</shortName>
            <shortName evidence="7">AT-N</shortName>
        </alternativeName>
    </domain>
    <domain>
        <recommendedName>
            <fullName evidence="7">Glutamine synthetase adenylyl transferase</fullName>
            <ecNumber evidence="7">2.7.7.42</ecNumber>
        </recommendedName>
        <alternativeName>
            <fullName evidence="7">Adenylyl transferase</fullName>
            <shortName evidence="7">AT</shortName>
            <shortName evidence="7">AT-C</shortName>
        </alternativeName>
    </domain>
</protein>
<evidence type="ECO:0000256" key="5">
    <source>
        <dbReference type="ARBA" id="ARBA00022842"/>
    </source>
</evidence>
<keyword evidence="2 7" id="KW-0548">Nucleotidyltransferase</keyword>
<dbReference type="GO" id="GO:0000287">
    <property type="term" value="F:magnesium ion binding"/>
    <property type="evidence" value="ECO:0007669"/>
    <property type="project" value="UniProtKB-UniRule"/>
</dbReference>
<dbReference type="CDD" id="cd05401">
    <property type="entry name" value="NT_GlnE_GlnD_like"/>
    <property type="match status" value="2"/>
</dbReference>
<keyword evidence="4 7" id="KW-0067">ATP-binding</keyword>
<dbReference type="AlphaFoldDB" id="A0A1C3H2E1"/>
<dbReference type="GO" id="GO:0005524">
    <property type="term" value="F:ATP binding"/>
    <property type="evidence" value="ECO:0007669"/>
    <property type="project" value="UniProtKB-UniRule"/>
</dbReference>
<dbReference type="SUPFAM" id="SSF81593">
    <property type="entry name" value="Nucleotidyltransferase substrate binding subunit/domain"/>
    <property type="match status" value="2"/>
</dbReference>
<evidence type="ECO:0000313" key="11">
    <source>
        <dbReference type="EMBL" id="SAM58345.1"/>
    </source>
</evidence>
<reference evidence="12" key="1">
    <citation type="submission" date="2016-04" db="EMBL/GenBank/DDBJ databases">
        <authorList>
            <person name="Tagini F."/>
        </authorList>
    </citation>
    <scope>NUCLEOTIDE SEQUENCE [LARGE SCALE GENOMIC DNA]</scope>
    <source>
        <strain evidence="12">CHUV0807</strain>
    </source>
</reference>
<dbReference type="EMBL" id="FKLO01000020">
    <property type="protein sequence ID" value="SAM58345.1"/>
    <property type="molecule type" value="Genomic_DNA"/>
</dbReference>
<dbReference type="HAMAP" id="MF_00802">
    <property type="entry name" value="GlnE"/>
    <property type="match status" value="1"/>
</dbReference>
<dbReference type="GO" id="GO:0000820">
    <property type="term" value="P:regulation of glutamine family amino acid metabolic process"/>
    <property type="evidence" value="ECO:0007669"/>
    <property type="project" value="UniProtKB-UniRule"/>
</dbReference>